<name>A0A2P2Q214_RHIMU</name>
<protein>
    <submittedName>
        <fullName evidence="1">Uncharacterized protein</fullName>
    </submittedName>
</protein>
<dbReference type="AlphaFoldDB" id="A0A2P2Q214"/>
<proteinExistence type="predicted"/>
<accession>A0A2P2Q214</accession>
<dbReference type="EMBL" id="GGEC01080513">
    <property type="protein sequence ID" value="MBX60997.1"/>
    <property type="molecule type" value="Transcribed_RNA"/>
</dbReference>
<reference evidence="1" key="1">
    <citation type="submission" date="2018-02" db="EMBL/GenBank/DDBJ databases">
        <title>Rhizophora mucronata_Transcriptome.</title>
        <authorList>
            <person name="Meera S.P."/>
            <person name="Sreeshan A."/>
            <person name="Augustine A."/>
        </authorList>
    </citation>
    <scope>NUCLEOTIDE SEQUENCE</scope>
    <source>
        <tissue evidence="1">Leaf</tissue>
    </source>
</reference>
<evidence type="ECO:0000313" key="1">
    <source>
        <dbReference type="EMBL" id="MBX60997.1"/>
    </source>
</evidence>
<organism evidence="1">
    <name type="scientific">Rhizophora mucronata</name>
    <name type="common">Asiatic mangrove</name>
    <dbReference type="NCBI Taxonomy" id="61149"/>
    <lineage>
        <taxon>Eukaryota</taxon>
        <taxon>Viridiplantae</taxon>
        <taxon>Streptophyta</taxon>
        <taxon>Embryophyta</taxon>
        <taxon>Tracheophyta</taxon>
        <taxon>Spermatophyta</taxon>
        <taxon>Magnoliopsida</taxon>
        <taxon>eudicotyledons</taxon>
        <taxon>Gunneridae</taxon>
        <taxon>Pentapetalae</taxon>
        <taxon>rosids</taxon>
        <taxon>fabids</taxon>
        <taxon>Malpighiales</taxon>
        <taxon>Rhizophoraceae</taxon>
        <taxon>Rhizophora</taxon>
    </lineage>
</organism>
<sequence length="37" mass="3957">MPHGAGKSSLAASHSLPLHARPLDHFTSFIHSYTDVA</sequence>